<reference evidence="2" key="1">
    <citation type="submission" date="2022-10" db="EMBL/GenBank/DDBJ databases">
        <title>Tapping the CABI collections for fungal endophytes: first genome assemblies for Collariella, Neodidymelliopsis, Ascochyta clinopodiicola, Didymella pomorum, Didymosphaeria variabile, Neocosmospora piperis and Neocucurbitaria cava.</title>
        <authorList>
            <person name="Hill R."/>
        </authorList>
    </citation>
    <scope>NUCLEOTIDE SEQUENCE</scope>
    <source>
        <strain evidence="2">IMI 355082</strain>
    </source>
</reference>
<feature type="region of interest" description="Disordered" evidence="1">
    <location>
        <begin position="359"/>
        <end position="398"/>
    </location>
</feature>
<feature type="compositionally biased region" description="Basic and acidic residues" evidence="1">
    <location>
        <begin position="369"/>
        <end position="378"/>
    </location>
</feature>
<dbReference type="AlphaFoldDB" id="A0A9W8Z114"/>
<organism evidence="2 3">
    <name type="scientific">Gnomoniopsis smithogilvyi</name>
    <dbReference type="NCBI Taxonomy" id="1191159"/>
    <lineage>
        <taxon>Eukaryota</taxon>
        <taxon>Fungi</taxon>
        <taxon>Dikarya</taxon>
        <taxon>Ascomycota</taxon>
        <taxon>Pezizomycotina</taxon>
        <taxon>Sordariomycetes</taxon>
        <taxon>Sordariomycetidae</taxon>
        <taxon>Diaporthales</taxon>
        <taxon>Gnomoniaceae</taxon>
        <taxon>Gnomoniopsis</taxon>
    </lineage>
</organism>
<sequence length="772" mass="87208">MEKKGDSRPDLSRKSSKLRQTSSNDFASVQGGTTALQLTNTTRQAWNTEVDRFRIFIRDEEASDSTIRAAWARLRQSYRKTFNAVVYPYGRNEDLEPFSFWAAENIEEDILERVIRIEFSSSLTTCPLSRLQIIAARSDLSIYSLILYFGNSFFIKSRVDDFRKRIHVFKRSKSDTWPFTEGYKRMLCTAAALKNRAPIDTTEIPSRGMPSLFTERILNLLAPANPEFERPTGKEKKSEVSNKKALSGIPLSKKVLVIPSQSVKENIVGGLSVVGDPCPQKTLLRESNDSLPKQRAGHSAANSQENAPRPLLCSNSLSQRRRSTPVCDSILPSIESDEFPSGAPSSAYGSKKSSTYGFANLTTPMSHDPAPDLQERRMSSSRKHTIKEECDQASEENPSKRIDAANSKADLLMQVNDWDDQTVILIMKQLAAIRPYDFLVADCVEVGAEQVFSQIGGRRQTLLVPFKLKTGQRILAVVTFIDVSVVSAAAKQVYIQYLYPACRKEYENEQISCIVVDILQILEKILPGYNLSPDAWHFQHDFSSSYHLADHNGGLMLCLATMSVVGGGPLNAPLARQTDWLLWRHILLSIFFPEDKSVQLRTTNYLKEKVERNVHQVQSMSPGHERFDGQKQVSQQVIMSPRTRLHQRGIHAQSLLQIAQEAGHILNKLRDHIDHARIAVKHSLDVAILQRDEQRSRLILKSEASSGGVSDEYQRNEWLKDHNAELEEIEASIKILRPKVKKARELQQCLKRGRGLISHYRRDIVDAIERGP</sequence>
<feature type="compositionally biased region" description="Polar residues" evidence="1">
    <location>
        <begin position="18"/>
        <end position="29"/>
    </location>
</feature>
<proteinExistence type="predicted"/>
<protein>
    <submittedName>
        <fullName evidence="2">Uncharacterized protein</fullName>
    </submittedName>
</protein>
<evidence type="ECO:0000313" key="2">
    <source>
        <dbReference type="EMBL" id="KAJ4394537.1"/>
    </source>
</evidence>
<feature type="region of interest" description="Disordered" evidence="1">
    <location>
        <begin position="289"/>
        <end position="318"/>
    </location>
</feature>
<accession>A0A9W8Z114</accession>
<dbReference type="OrthoDB" id="5217616at2759"/>
<feature type="compositionally biased region" description="Basic and acidic residues" evidence="1">
    <location>
        <begin position="227"/>
        <end position="242"/>
    </location>
</feature>
<keyword evidence="3" id="KW-1185">Reference proteome</keyword>
<feature type="region of interest" description="Disordered" evidence="1">
    <location>
        <begin position="224"/>
        <end position="244"/>
    </location>
</feature>
<gene>
    <name evidence="2" type="ORF">N0V93_003756</name>
</gene>
<name>A0A9W8Z114_9PEZI</name>
<evidence type="ECO:0000313" key="3">
    <source>
        <dbReference type="Proteomes" id="UP001140453"/>
    </source>
</evidence>
<dbReference type="Proteomes" id="UP001140453">
    <property type="component" value="Unassembled WGS sequence"/>
</dbReference>
<feature type="region of interest" description="Disordered" evidence="1">
    <location>
        <begin position="1"/>
        <end position="29"/>
    </location>
</feature>
<evidence type="ECO:0000256" key="1">
    <source>
        <dbReference type="SAM" id="MobiDB-lite"/>
    </source>
</evidence>
<comment type="caution">
    <text evidence="2">The sequence shown here is derived from an EMBL/GenBank/DDBJ whole genome shotgun (WGS) entry which is preliminary data.</text>
</comment>
<feature type="compositionally biased region" description="Basic and acidic residues" evidence="1">
    <location>
        <begin position="1"/>
        <end position="13"/>
    </location>
</feature>
<dbReference type="EMBL" id="JAPEVB010000002">
    <property type="protein sequence ID" value="KAJ4394537.1"/>
    <property type="molecule type" value="Genomic_DNA"/>
</dbReference>